<dbReference type="GO" id="GO:0046872">
    <property type="term" value="F:metal ion binding"/>
    <property type="evidence" value="ECO:0007669"/>
    <property type="project" value="UniProtKB-UniRule"/>
</dbReference>
<keyword evidence="2 4" id="KW-0479">Metal-binding</keyword>
<dbReference type="PANTHER" id="PTHR28657">
    <property type="entry name" value="INDOLEAMINE 2,3-DIOXYGENASE"/>
    <property type="match status" value="1"/>
</dbReference>
<dbReference type="Pfam" id="PF01231">
    <property type="entry name" value="IDO"/>
    <property type="match status" value="1"/>
</dbReference>
<evidence type="ECO:0000256" key="5">
    <source>
        <dbReference type="RuleBase" id="RU369119"/>
    </source>
</evidence>
<reference evidence="6" key="1">
    <citation type="journal article" date="2021" name="IMA Fungus">
        <title>Genomic characterization of three marine fungi, including Emericellopsis atlantica sp. nov. with signatures of a generalist lifestyle and marine biomass degradation.</title>
        <authorList>
            <person name="Hagestad O.C."/>
            <person name="Hou L."/>
            <person name="Andersen J.H."/>
            <person name="Hansen E.H."/>
            <person name="Altermark B."/>
            <person name="Li C."/>
            <person name="Kuhnert E."/>
            <person name="Cox R.J."/>
            <person name="Crous P.W."/>
            <person name="Spatafora J.W."/>
            <person name="Lail K."/>
            <person name="Amirebrahimi M."/>
            <person name="Lipzen A."/>
            <person name="Pangilinan J."/>
            <person name="Andreopoulos W."/>
            <person name="Hayes R.D."/>
            <person name="Ng V."/>
            <person name="Grigoriev I.V."/>
            <person name="Jackson S.A."/>
            <person name="Sutton T.D.S."/>
            <person name="Dobson A.D.W."/>
            <person name="Rama T."/>
        </authorList>
    </citation>
    <scope>NUCLEOTIDE SEQUENCE</scope>
    <source>
        <strain evidence="6">TRa018bII</strain>
    </source>
</reference>
<dbReference type="GO" id="GO:0020037">
    <property type="term" value="F:heme binding"/>
    <property type="evidence" value="ECO:0007669"/>
    <property type="project" value="UniProtKB-UniRule"/>
</dbReference>
<feature type="binding site" description="proximal binding residue" evidence="4">
    <location>
        <position position="363"/>
    </location>
    <ligand>
        <name>heme b</name>
        <dbReference type="ChEBI" id="CHEBI:60344"/>
    </ligand>
    <ligandPart>
        <name>Fe</name>
        <dbReference type="ChEBI" id="CHEBI:18248"/>
    </ligandPart>
</feature>
<dbReference type="GO" id="GO:0033754">
    <property type="term" value="F:indoleamine 2,3-dioxygenase activity"/>
    <property type="evidence" value="ECO:0007669"/>
    <property type="project" value="UniProtKB-EC"/>
</dbReference>
<keyword evidence="5" id="KW-0223">Dioxygenase</keyword>
<keyword evidence="3 4" id="KW-0408">Iron</keyword>
<dbReference type="InterPro" id="IPR037217">
    <property type="entry name" value="Trp/Indoleamine_2_3_dOase-like"/>
</dbReference>
<dbReference type="EMBL" id="MU251453">
    <property type="protein sequence ID" value="KAG9234730.1"/>
    <property type="molecule type" value="Genomic_DNA"/>
</dbReference>
<dbReference type="InterPro" id="IPR000898">
    <property type="entry name" value="Indolamine_dOase"/>
</dbReference>
<keyword evidence="5" id="KW-0560">Oxidoreductase</keyword>
<comment type="similarity">
    <text evidence="1 5">Belongs to the indoleamine 2,3-dioxygenase family.</text>
</comment>
<accession>A0A9P7YJI8</accession>
<dbReference type="PROSITE" id="PS00876">
    <property type="entry name" value="IDO_1"/>
    <property type="match status" value="1"/>
</dbReference>
<dbReference type="GO" id="GO:0019441">
    <property type="term" value="P:L-tryptophan catabolic process to kynurenine"/>
    <property type="evidence" value="ECO:0007669"/>
    <property type="project" value="UniProtKB-UniRule"/>
</dbReference>
<dbReference type="Gene3D" id="1.20.58.480">
    <property type="match status" value="1"/>
</dbReference>
<dbReference type="AlphaFoldDB" id="A0A9P7YJI8"/>
<evidence type="ECO:0000256" key="4">
    <source>
        <dbReference type="PIRSR" id="PIRSR600898-1"/>
    </source>
</evidence>
<dbReference type="GO" id="GO:0034354">
    <property type="term" value="P:'de novo' NAD+ biosynthetic process from L-tryptophan"/>
    <property type="evidence" value="ECO:0007669"/>
    <property type="project" value="TreeGrafter"/>
</dbReference>
<name>A0A9P7YJI8_9HELO</name>
<dbReference type="EC" id="1.13.11.52" evidence="5"/>
<comment type="caution">
    <text evidence="6">The sequence shown here is derived from an EMBL/GenBank/DDBJ whole genome shotgun (WGS) entry which is preliminary data.</text>
</comment>
<keyword evidence="4 5" id="KW-0349">Heme</keyword>
<organism evidence="6 7">
    <name type="scientific">Amylocarpus encephaloides</name>
    <dbReference type="NCBI Taxonomy" id="45428"/>
    <lineage>
        <taxon>Eukaryota</taxon>
        <taxon>Fungi</taxon>
        <taxon>Dikarya</taxon>
        <taxon>Ascomycota</taxon>
        <taxon>Pezizomycotina</taxon>
        <taxon>Leotiomycetes</taxon>
        <taxon>Helotiales</taxon>
        <taxon>Helotiales incertae sedis</taxon>
        <taxon>Amylocarpus</taxon>
    </lineage>
</organism>
<comment type="function">
    <text evidence="5">Produces N-formyl-kynurenine through the oxidation of tryptophan.</text>
</comment>
<evidence type="ECO:0000256" key="1">
    <source>
        <dbReference type="ARBA" id="ARBA00007119"/>
    </source>
</evidence>
<dbReference type="OrthoDB" id="540174at2759"/>
<sequence>MLGPPSISFAEYSVSSKNGFLPDEAPLQSLPNSYYQPWETAISQIHKFLSSSTFRQTADSLPILTTAHLTNVREWQRAYLILSFFTHAYIWESGGPSERLPPQISIPFLEVAAHFGLPPTATYSAFNLWNWAPISPEASLADPNNLRCLHTFTNTIDEEWFYLISVAMEAHGATIIPLMVSAIDGCCTQNSHLILGALTKFGYVVREIGVLLKRMNEKCDPMVFFHQIRPFLAGSKDIGAAGLPRGVFYSEDEGMGEGAEEKGEWRMYSGGSNAQSSLIQFLDTVLGVDHTHPKSPTSNSKPNFLSQMRAYMPAPHRAFLTTLSSLSPGSSPIRDYASTSTIPDLVDAYNFAVKELENFRTVHIGIVMRYIIMPSKRSDPLSGNPGPNIVVASSGKEKELKGTGGTELLPFLRGVRDETRDTAIVER</sequence>
<dbReference type="PANTHER" id="PTHR28657:SF10">
    <property type="entry name" value="INDOLEAMINE 2,3-DIOXYGENASE"/>
    <property type="match status" value="1"/>
</dbReference>
<keyword evidence="7" id="KW-1185">Reference proteome</keyword>
<evidence type="ECO:0000256" key="3">
    <source>
        <dbReference type="ARBA" id="ARBA00023004"/>
    </source>
</evidence>
<dbReference type="SUPFAM" id="SSF140959">
    <property type="entry name" value="Indolic compounds 2,3-dioxygenase-like"/>
    <property type="match status" value="1"/>
</dbReference>
<evidence type="ECO:0000256" key="2">
    <source>
        <dbReference type="ARBA" id="ARBA00022723"/>
    </source>
</evidence>
<gene>
    <name evidence="6" type="ORF">BJ875DRAFT_460749</name>
</gene>
<evidence type="ECO:0000313" key="7">
    <source>
        <dbReference type="Proteomes" id="UP000824998"/>
    </source>
</evidence>
<dbReference type="GO" id="GO:0005737">
    <property type="term" value="C:cytoplasm"/>
    <property type="evidence" value="ECO:0007669"/>
    <property type="project" value="TreeGrafter"/>
</dbReference>
<dbReference type="Proteomes" id="UP000824998">
    <property type="component" value="Unassembled WGS sequence"/>
</dbReference>
<comment type="catalytic activity">
    <reaction evidence="5">
        <text>L-tryptophan + O2 = N-formyl-L-kynurenine</text>
        <dbReference type="Rhea" id="RHEA:24536"/>
        <dbReference type="ChEBI" id="CHEBI:15379"/>
        <dbReference type="ChEBI" id="CHEBI:57912"/>
        <dbReference type="ChEBI" id="CHEBI:58629"/>
    </reaction>
</comment>
<evidence type="ECO:0000313" key="6">
    <source>
        <dbReference type="EMBL" id="KAG9234730.1"/>
    </source>
</evidence>
<protein>
    <recommendedName>
        <fullName evidence="5">Indoleamine 2,3-dioxygenase</fullName>
        <ecNumber evidence="5">1.13.11.52</ecNumber>
    </recommendedName>
</protein>
<proteinExistence type="inferred from homology"/>